<dbReference type="CDD" id="cd24008">
    <property type="entry name" value="ASKHA_NBD_GLK"/>
    <property type="match status" value="1"/>
</dbReference>
<dbReference type="InterPro" id="IPR003836">
    <property type="entry name" value="Glucokinase"/>
</dbReference>
<organism evidence="5 6">
    <name type="scientific">Limnospira platensis NIES-46</name>
    <dbReference type="NCBI Taxonomy" id="1236695"/>
    <lineage>
        <taxon>Bacteria</taxon>
        <taxon>Bacillati</taxon>
        <taxon>Cyanobacteriota</taxon>
        <taxon>Cyanophyceae</taxon>
        <taxon>Oscillatoriophycideae</taxon>
        <taxon>Oscillatoriales</taxon>
        <taxon>Sirenicapillariaceae</taxon>
        <taxon>Limnospira</taxon>
    </lineage>
</organism>
<evidence type="ECO:0000313" key="5">
    <source>
        <dbReference type="EMBL" id="GCE92237.1"/>
    </source>
</evidence>
<keyword evidence="3" id="KW-0324">Glycolysis</keyword>
<comment type="catalytic activity">
    <reaction evidence="3">
        <text>D-glucose + ATP = D-glucose 6-phosphate + ADP + H(+)</text>
        <dbReference type="Rhea" id="RHEA:17825"/>
        <dbReference type="ChEBI" id="CHEBI:4167"/>
        <dbReference type="ChEBI" id="CHEBI:15378"/>
        <dbReference type="ChEBI" id="CHEBI:30616"/>
        <dbReference type="ChEBI" id="CHEBI:61548"/>
        <dbReference type="ChEBI" id="CHEBI:456216"/>
        <dbReference type="EC" id="2.7.1.2"/>
    </reaction>
</comment>
<dbReference type="PANTHER" id="PTHR47363">
    <property type="entry name" value="GLUCOKINASE"/>
    <property type="match status" value="1"/>
</dbReference>
<comment type="subcellular location">
    <subcellularLocation>
        <location evidence="3">Cytoplasm</location>
    </subcellularLocation>
</comment>
<dbReference type="NCBIfam" id="NF001415">
    <property type="entry name" value="PRK00292.1-2"/>
    <property type="match status" value="1"/>
</dbReference>
<accession>A0A5M3T0F6</accession>
<protein>
    <recommendedName>
        <fullName evidence="3">Glucokinase</fullName>
        <ecNumber evidence="3">2.7.1.2</ecNumber>
    </recommendedName>
    <alternativeName>
        <fullName evidence="3">Glucose kinase</fullName>
    </alternativeName>
</protein>
<gene>
    <name evidence="5" type="primary">glk_1</name>
    <name evidence="3" type="synonym">glk</name>
    <name evidence="5" type="ORF">NIES46_02750</name>
</gene>
<dbReference type="EC" id="2.7.1.2" evidence="3"/>
<evidence type="ECO:0000256" key="4">
    <source>
        <dbReference type="RuleBase" id="RU004046"/>
    </source>
</evidence>
<evidence type="ECO:0000256" key="3">
    <source>
        <dbReference type="HAMAP-Rule" id="MF_00524"/>
    </source>
</evidence>
<keyword evidence="6" id="KW-1185">Reference proteome</keyword>
<evidence type="ECO:0000313" key="6">
    <source>
        <dbReference type="Proteomes" id="UP000326169"/>
    </source>
</evidence>
<dbReference type="RefSeq" id="WP_006618555.1">
    <property type="nucleotide sequence ID" value="NZ_BIMW01000005.1"/>
</dbReference>
<reference evidence="5 6" key="1">
    <citation type="journal article" date="2019" name="J Genomics">
        <title>The Draft Genome of a Hydrogen-producing Cyanobacterium, Arthrospira platensis NIES-46.</title>
        <authorList>
            <person name="Suzuki S."/>
            <person name="Yamaguchi H."/>
            <person name="Kawachi M."/>
        </authorList>
    </citation>
    <scope>NUCLEOTIDE SEQUENCE [LARGE SCALE GENOMIC DNA]</scope>
    <source>
        <strain evidence="5 6">NIES-46</strain>
    </source>
</reference>
<comment type="caution">
    <text evidence="5">The sequence shown here is derived from an EMBL/GenBank/DDBJ whole genome shotgun (WGS) entry which is preliminary data.</text>
</comment>
<feature type="binding site" evidence="3">
    <location>
        <begin position="7"/>
        <end position="12"/>
    </location>
    <ligand>
        <name>ATP</name>
        <dbReference type="ChEBI" id="CHEBI:30616"/>
    </ligand>
</feature>
<dbReference type="PANTHER" id="PTHR47363:SF1">
    <property type="entry name" value="GLUCOKINASE"/>
    <property type="match status" value="1"/>
</dbReference>
<dbReference type="Gene3D" id="3.30.420.40">
    <property type="match status" value="1"/>
</dbReference>
<keyword evidence="2 3" id="KW-0418">Kinase</keyword>
<evidence type="ECO:0000256" key="2">
    <source>
        <dbReference type="ARBA" id="ARBA00022777"/>
    </source>
</evidence>
<proteinExistence type="inferred from homology"/>
<dbReference type="InterPro" id="IPR043129">
    <property type="entry name" value="ATPase_NBD"/>
</dbReference>
<dbReference type="Pfam" id="PF02685">
    <property type="entry name" value="Glucokinase"/>
    <property type="match status" value="1"/>
</dbReference>
<dbReference type="EMBL" id="BIMW01000005">
    <property type="protein sequence ID" value="GCE92237.1"/>
    <property type="molecule type" value="Genomic_DNA"/>
</dbReference>
<dbReference type="HAMAP" id="MF_00524">
    <property type="entry name" value="Glucokinase"/>
    <property type="match status" value="1"/>
</dbReference>
<comment type="similarity">
    <text evidence="3 4">Belongs to the bacterial glucokinase family.</text>
</comment>
<keyword evidence="1 3" id="KW-0808">Transferase</keyword>
<dbReference type="SUPFAM" id="SSF53067">
    <property type="entry name" value="Actin-like ATPase domain"/>
    <property type="match status" value="1"/>
</dbReference>
<dbReference type="GeneID" id="301681251"/>
<sequence>MTIILAGDIGGTKTILSLFDANSLDTSAPTPQIKSLFEQTYSSQNYIDLVPIVKHFLEAASQEVSEYKKPEKACFGIAGPVVNDSCELTNLSWSLDSDRLQRELDISHIKLINDFAAIGYGVVGLSSSDLHILQPGKPDASAPRAVIGAGTGLGEGFVIPLPQGGYQVFFSEGGHTDFAPRSELEFHLLGYLRELYNITRVSVERVVSGMGITAIYQFLRDHDISQESPEIAQIYHTWKQEIGQEHQTVDLAAEVSKAALAKSDYLSVQTMKIFVEAYGAEAGNLALKLLPYGGLYVAGGIAAKIIPLIQEGNFIKALKDKGRVSPLLEQVPVSIVLNPQVGLIGAALCATQI</sequence>
<keyword evidence="3" id="KW-0547">Nucleotide-binding</keyword>
<name>A0A5M3T0F6_LIMPL</name>
<keyword evidence="3" id="KW-0963">Cytoplasm</keyword>
<dbReference type="NCBIfam" id="TIGR00749">
    <property type="entry name" value="glk"/>
    <property type="match status" value="1"/>
</dbReference>
<keyword evidence="3" id="KW-0067">ATP-binding</keyword>
<evidence type="ECO:0000256" key="1">
    <source>
        <dbReference type="ARBA" id="ARBA00022679"/>
    </source>
</evidence>
<dbReference type="Proteomes" id="UP000326169">
    <property type="component" value="Unassembled WGS sequence"/>
</dbReference>
<dbReference type="Gene3D" id="3.40.367.20">
    <property type="match status" value="1"/>
</dbReference>